<dbReference type="OrthoDB" id="9807519at2"/>
<evidence type="ECO:0000256" key="3">
    <source>
        <dbReference type="ARBA" id="ARBA00012755"/>
    </source>
</evidence>
<evidence type="ECO:0000259" key="10">
    <source>
        <dbReference type="Pfam" id="PF17801"/>
    </source>
</evidence>
<dbReference type="CDD" id="cd14792">
    <property type="entry name" value="GH27"/>
    <property type="match status" value="1"/>
</dbReference>
<dbReference type="SUPFAM" id="SSF51011">
    <property type="entry name" value="Glycosyl hydrolase domain"/>
    <property type="match status" value="1"/>
</dbReference>
<dbReference type="Pfam" id="PF16499">
    <property type="entry name" value="Melibiase_2"/>
    <property type="match status" value="1"/>
</dbReference>
<proteinExistence type="inferred from homology"/>
<protein>
    <recommendedName>
        <fullName evidence="3 8">Alpha-galactosidase</fullName>
        <ecNumber evidence="3 8">3.2.1.22</ecNumber>
    </recommendedName>
    <alternativeName>
        <fullName evidence="8">Melibiase</fullName>
    </alternativeName>
</protein>
<dbReference type="RefSeq" id="WP_069962704.1">
    <property type="nucleotide sequence ID" value="NZ_CP016094.1"/>
</dbReference>
<comment type="catalytic activity">
    <reaction evidence="1 8">
        <text>Hydrolysis of terminal, non-reducing alpha-D-galactose residues in alpha-D-galactosides, including galactose oligosaccharides, galactomannans and galactolipids.</text>
        <dbReference type="EC" id="3.2.1.22"/>
    </reaction>
</comment>
<reference evidence="11 12" key="1">
    <citation type="submission" date="2016-06" db="EMBL/GenBank/DDBJ databases">
        <title>Three novel species with peptidoglycan cell walls form the new genus Lacunisphaera gen. nov. in the family Opitutaceae of the verrucomicrobial subdivision 4.</title>
        <authorList>
            <person name="Rast P."/>
            <person name="Gloeckner I."/>
            <person name="Jogler M."/>
            <person name="Boedeker C."/>
            <person name="Jeske O."/>
            <person name="Wiegand S."/>
            <person name="Reinhardt R."/>
            <person name="Schumann P."/>
            <person name="Rohde M."/>
            <person name="Spring S."/>
            <person name="Gloeckner F.O."/>
            <person name="Jogler C."/>
        </authorList>
    </citation>
    <scope>NUCLEOTIDE SEQUENCE [LARGE SCALE GENOMIC DNA]</scope>
    <source>
        <strain evidence="11 12">IG16b</strain>
    </source>
</reference>
<accession>A0A1D8AXG2</accession>
<evidence type="ECO:0000256" key="8">
    <source>
        <dbReference type="RuleBase" id="RU361168"/>
    </source>
</evidence>
<dbReference type="EMBL" id="CP016094">
    <property type="protein sequence ID" value="AOS45573.1"/>
    <property type="molecule type" value="Genomic_DNA"/>
</dbReference>
<evidence type="ECO:0000256" key="1">
    <source>
        <dbReference type="ARBA" id="ARBA00001255"/>
    </source>
</evidence>
<evidence type="ECO:0000313" key="11">
    <source>
        <dbReference type="EMBL" id="AOS45573.1"/>
    </source>
</evidence>
<dbReference type="SUPFAM" id="SSF51445">
    <property type="entry name" value="(Trans)glycosidases"/>
    <property type="match status" value="1"/>
</dbReference>
<dbReference type="GO" id="GO:0004557">
    <property type="term" value="F:alpha-galactosidase activity"/>
    <property type="evidence" value="ECO:0007669"/>
    <property type="project" value="UniProtKB-EC"/>
</dbReference>
<feature type="chain" id="PRO_5009105329" description="Alpha-galactosidase" evidence="9">
    <location>
        <begin position="20"/>
        <end position="400"/>
    </location>
</feature>
<keyword evidence="12" id="KW-1185">Reference proteome</keyword>
<evidence type="ECO:0000256" key="5">
    <source>
        <dbReference type="ARBA" id="ARBA00022801"/>
    </source>
</evidence>
<dbReference type="PATRIC" id="fig|1838286.3.peg.2671"/>
<evidence type="ECO:0000256" key="7">
    <source>
        <dbReference type="ARBA" id="ARBA00023295"/>
    </source>
</evidence>
<dbReference type="PRINTS" id="PR00740">
    <property type="entry name" value="GLHYDRLASE27"/>
</dbReference>
<feature type="signal peptide" evidence="9">
    <location>
        <begin position="1"/>
        <end position="19"/>
    </location>
</feature>
<dbReference type="Proteomes" id="UP000095228">
    <property type="component" value="Chromosome"/>
</dbReference>
<evidence type="ECO:0000313" key="12">
    <source>
        <dbReference type="Proteomes" id="UP000095228"/>
    </source>
</evidence>
<feature type="domain" description="Alpha galactosidase C-terminal" evidence="10">
    <location>
        <begin position="322"/>
        <end position="395"/>
    </location>
</feature>
<keyword evidence="6 8" id="KW-1015">Disulfide bond</keyword>
<dbReference type="Gene3D" id="2.60.40.1180">
    <property type="entry name" value="Golgi alpha-mannosidase II"/>
    <property type="match status" value="1"/>
</dbReference>
<dbReference type="AlphaFoldDB" id="A0A1D8AXG2"/>
<dbReference type="KEGG" id="obg:Verru16b_02656"/>
<dbReference type="GO" id="GO:0016052">
    <property type="term" value="P:carbohydrate catabolic process"/>
    <property type="evidence" value="ECO:0007669"/>
    <property type="project" value="UniProtKB-ARBA"/>
</dbReference>
<keyword evidence="4 9" id="KW-0732">Signal</keyword>
<name>A0A1D8AXG2_9BACT</name>
<evidence type="ECO:0000256" key="6">
    <source>
        <dbReference type="ARBA" id="ARBA00023157"/>
    </source>
</evidence>
<keyword evidence="7 8" id="KW-0326">Glycosidase</keyword>
<dbReference type="PANTHER" id="PTHR11452">
    <property type="entry name" value="ALPHA-GALACTOSIDASE/ALPHA-N-ACETYLGALACTOSAMINIDASE"/>
    <property type="match status" value="1"/>
</dbReference>
<dbReference type="PROSITE" id="PS00512">
    <property type="entry name" value="ALPHA_GALACTOSIDASE"/>
    <property type="match status" value="1"/>
</dbReference>
<comment type="similarity">
    <text evidence="2 8">Belongs to the glycosyl hydrolase 27 family.</text>
</comment>
<evidence type="ECO:0000256" key="4">
    <source>
        <dbReference type="ARBA" id="ARBA00022729"/>
    </source>
</evidence>
<dbReference type="InterPro" id="IPR002241">
    <property type="entry name" value="Glyco_hydro_27"/>
</dbReference>
<organism evidence="11 12">
    <name type="scientific">Lacunisphaera limnophila</name>
    <dbReference type="NCBI Taxonomy" id="1838286"/>
    <lineage>
        <taxon>Bacteria</taxon>
        <taxon>Pseudomonadati</taxon>
        <taxon>Verrucomicrobiota</taxon>
        <taxon>Opitutia</taxon>
        <taxon>Opitutales</taxon>
        <taxon>Opitutaceae</taxon>
        <taxon>Lacunisphaera</taxon>
    </lineage>
</organism>
<dbReference type="InterPro" id="IPR041233">
    <property type="entry name" value="Melibiase_C"/>
</dbReference>
<dbReference type="Pfam" id="PF17801">
    <property type="entry name" value="Melibiase_C"/>
    <property type="match status" value="1"/>
</dbReference>
<dbReference type="STRING" id="1838286.Verru16b_02656"/>
<dbReference type="InterPro" id="IPR000111">
    <property type="entry name" value="Glyco_hydro_27/36_CS"/>
</dbReference>
<dbReference type="FunFam" id="3.20.20.70:FF:000202">
    <property type="entry name" value="Alpha-galactosidase"/>
    <property type="match status" value="1"/>
</dbReference>
<evidence type="ECO:0000256" key="9">
    <source>
        <dbReference type="SAM" id="SignalP"/>
    </source>
</evidence>
<evidence type="ECO:0000256" key="2">
    <source>
        <dbReference type="ARBA" id="ARBA00009743"/>
    </source>
</evidence>
<dbReference type="PANTHER" id="PTHR11452:SF75">
    <property type="entry name" value="ALPHA-GALACTOSIDASE MEL1"/>
    <property type="match status" value="1"/>
</dbReference>
<dbReference type="InterPro" id="IPR013780">
    <property type="entry name" value="Glyco_hydro_b"/>
</dbReference>
<sequence length="400" mass="45005">MRKLIVLCLCLVTSAFAQKFEGLVLTPPMGWNTWNTFASNIDEFMIKETAEAMIKNGMRDAGYVYIVLDDTWSAMERDAQGNLQAHPVKFPSGMKALGDWLHARGFKFGIYNCAGRKTCAGYPGGWGHEFQDALKYAEWGVDYLKYDWCTAGDANPKDAYTRMRDALWAAKRPIVFSICEWGGSKPWEWAKDVGHLWRTTGDITDCYDCIQRWENGWKVILDLQHSQVQPADGQNNGIGKFAGPGHWNDPDMLEVGNAGLTFAESRAHFSLWGILAAPLMAGNDVRKMSPEITALLTDKEALAINQDPLGKQGWRFRREPGREIWVRELAGGEWAIALLNSGDETAELEIDFSHGFWFLGGECTVRDIWDKQDVGTTAQPFKKQLAAHDVAYLRVKPIKK</sequence>
<dbReference type="EC" id="3.2.1.22" evidence="3 8"/>
<dbReference type="InterPro" id="IPR013785">
    <property type="entry name" value="Aldolase_TIM"/>
</dbReference>
<gene>
    <name evidence="11" type="primary">agaA</name>
    <name evidence="11" type="ORF">Verru16b_02656</name>
</gene>
<keyword evidence="5 8" id="KW-0378">Hydrolase</keyword>
<dbReference type="Gene3D" id="3.20.20.70">
    <property type="entry name" value="Aldolase class I"/>
    <property type="match status" value="1"/>
</dbReference>
<dbReference type="InterPro" id="IPR017853">
    <property type="entry name" value="GH"/>
</dbReference>